<dbReference type="InterPro" id="IPR002639">
    <property type="entry name" value="UreF"/>
</dbReference>
<dbReference type="RefSeq" id="WP_318599130.1">
    <property type="nucleotide sequence ID" value="NZ_JAWSTH010000062.1"/>
</dbReference>
<keyword evidence="2 3" id="KW-0143">Chaperone</keyword>
<reference evidence="4 5" key="2">
    <citation type="submission" date="2023-10" db="EMBL/GenBank/DDBJ databases">
        <authorList>
            <person name="Han X.F."/>
        </authorList>
    </citation>
    <scope>NUCLEOTIDE SEQUENCE [LARGE SCALE GENOMIC DNA]</scope>
    <source>
        <strain evidence="4 5">KCTC 39840</strain>
    </source>
</reference>
<keyword evidence="5" id="KW-1185">Reference proteome</keyword>
<sequence length="249" mass="24971">MSAVLSLLLADSRTPTGGYAHSAGLEPAVAAGLRGAEVPAFLSARLETVAFVDASFAAAACADARSSAVDRQQQSTAHADGAAVDAALAALLALDDELAARTPGAPQRAAVRSLGRALLRVAARLAPGDALLERYAEASAWTPRPVVFGAVAGATGLTPLEAARLSLYEDAAGIAAAAVKLLPLDAVQTTAWVAGLAPRIEALAVEAARSAAAARPPGAGFGALPATSTPLLDLRALAHERSDGRLFVS</sequence>
<evidence type="ECO:0000256" key="1">
    <source>
        <dbReference type="ARBA" id="ARBA00022988"/>
    </source>
</evidence>
<protein>
    <recommendedName>
        <fullName evidence="3">Urease accessory protein UreF</fullName>
    </recommendedName>
</protein>
<gene>
    <name evidence="3" type="primary">ureF</name>
    <name evidence="4" type="ORF">R7226_20255</name>
</gene>
<comment type="similarity">
    <text evidence="3">Belongs to the UreF family.</text>
</comment>
<accession>A0ABU4HVI5</accession>
<dbReference type="PANTHER" id="PTHR33620:SF1">
    <property type="entry name" value="UREASE ACCESSORY PROTEIN F"/>
    <property type="match status" value="1"/>
</dbReference>
<evidence type="ECO:0000256" key="2">
    <source>
        <dbReference type="ARBA" id="ARBA00023186"/>
    </source>
</evidence>
<dbReference type="PANTHER" id="PTHR33620">
    <property type="entry name" value="UREASE ACCESSORY PROTEIN F"/>
    <property type="match status" value="1"/>
</dbReference>
<keyword evidence="1 3" id="KW-0996">Nickel insertion</keyword>
<proteinExistence type="inferred from homology"/>
<evidence type="ECO:0000313" key="5">
    <source>
        <dbReference type="Proteomes" id="UP001284601"/>
    </source>
</evidence>
<dbReference type="InterPro" id="IPR038277">
    <property type="entry name" value="UreF_sf"/>
</dbReference>
<comment type="caution">
    <text evidence="4">The sequence shown here is derived from an EMBL/GenBank/DDBJ whole genome shotgun (WGS) entry which is preliminary data.</text>
</comment>
<keyword evidence="3" id="KW-0963">Cytoplasm</keyword>
<dbReference type="HAMAP" id="MF_01385">
    <property type="entry name" value="UreF"/>
    <property type="match status" value="1"/>
</dbReference>
<organism evidence="4 5">
    <name type="scientific">Conexibacter stalactiti</name>
    <dbReference type="NCBI Taxonomy" id="1940611"/>
    <lineage>
        <taxon>Bacteria</taxon>
        <taxon>Bacillati</taxon>
        <taxon>Actinomycetota</taxon>
        <taxon>Thermoleophilia</taxon>
        <taxon>Solirubrobacterales</taxon>
        <taxon>Conexibacteraceae</taxon>
        <taxon>Conexibacter</taxon>
    </lineage>
</organism>
<dbReference type="EMBL" id="JAWSTH010000062">
    <property type="protein sequence ID" value="MDW5596692.1"/>
    <property type="molecule type" value="Genomic_DNA"/>
</dbReference>
<name>A0ABU4HVI5_9ACTN</name>
<dbReference type="Gene3D" id="1.10.4190.10">
    <property type="entry name" value="Urease accessory protein UreF"/>
    <property type="match status" value="1"/>
</dbReference>
<reference evidence="5" key="1">
    <citation type="submission" date="2023-07" db="EMBL/GenBank/DDBJ databases">
        <title>Conexibacter stalactiti sp. nov., isolated from stalactites in a lava cave and emended description of the genus Conexibacter.</title>
        <authorList>
            <person name="Lee S.D."/>
        </authorList>
    </citation>
    <scope>NUCLEOTIDE SEQUENCE [LARGE SCALE GENOMIC DNA]</scope>
    <source>
        <strain evidence="5">KCTC 39840</strain>
    </source>
</reference>
<dbReference type="Pfam" id="PF01730">
    <property type="entry name" value="UreF"/>
    <property type="match status" value="1"/>
</dbReference>
<comment type="subcellular location">
    <subcellularLocation>
        <location evidence="3">Cytoplasm</location>
    </subcellularLocation>
</comment>
<comment type="function">
    <text evidence="3">Required for maturation of urease via the functional incorporation of the urease nickel metallocenter.</text>
</comment>
<comment type="subunit">
    <text evidence="3">UreD, UreF and UreG form a complex that acts as a GTP-hydrolysis-dependent molecular chaperone, activating the urease apoprotein by helping to assemble the nickel containing metallocenter of UreC. The UreE protein probably delivers the nickel.</text>
</comment>
<evidence type="ECO:0000256" key="3">
    <source>
        <dbReference type="HAMAP-Rule" id="MF_01385"/>
    </source>
</evidence>
<evidence type="ECO:0000313" key="4">
    <source>
        <dbReference type="EMBL" id="MDW5596692.1"/>
    </source>
</evidence>
<dbReference type="Proteomes" id="UP001284601">
    <property type="component" value="Unassembled WGS sequence"/>
</dbReference>